<proteinExistence type="inferred from homology"/>
<dbReference type="InterPro" id="IPR037066">
    <property type="entry name" value="Plug_dom_sf"/>
</dbReference>
<accession>A0ABT4L9Q5</accession>
<dbReference type="InterPro" id="IPR012910">
    <property type="entry name" value="Plug_dom"/>
</dbReference>
<comment type="similarity">
    <text evidence="1">Belongs to the TonB-dependent receptor family.</text>
</comment>
<protein>
    <submittedName>
        <fullName evidence="3">SusC/RagA family TonB-linked outer membrane protein</fullName>
    </submittedName>
</protein>
<dbReference type="PROSITE" id="PS52016">
    <property type="entry name" value="TONB_DEPENDENT_REC_3"/>
    <property type="match status" value="1"/>
</dbReference>
<keyword evidence="4" id="KW-1185">Reference proteome</keyword>
<feature type="domain" description="TonB-dependent receptor plug" evidence="2">
    <location>
        <begin position="130"/>
        <end position="238"/>
    </location>
</feature>
<dbReference type="InterPro" id="IPR008969">
    <property type="entry name" value="CarboxyPept-like_regulatory"/>
</dbReference>
<keyword evidence="1" id="KW-0813">Transport</keyword>
<name>A0ABT4L9Q5_9SPHI</name>
<dbReference type="Proteomes" id="UP001144347">
    <property type="component" value="Unassembled WGS sequence"/>
</dbReference>
<dbReference type="RefSeq" id="WP_269426619.1">
    <property type="nucleotide sequence ID" value="NZ_JAPWGM010000002.1"/>
</dbReference>
<keyword evidence="1" id="KW-1134">Transmembrane beta strand</keyword>
<dbReference type="InterPro" id="IPR023996">
    <property type="entry name" value="TonB-dep_OMP_SusC/RagA"/>
</dbReference>
<dbReference type="InterPro" id="IPR039426">
    <property type="entry name" value="TonB-dep_rcpt-like"/>
</dbReference>
<keyword evidence="1" id="KW-0472">Membrane</keyword>
<dbReference type="EMBL" id="JAPWGM010000002">
    <property type="protein sequence ID" value="MCZ4243539.1"/>
    <property type="molecule type" value="Genomic_DNA"/>
</dbReference>
<organism evidence="3 4">
    <name type="scientific">Pedobacter punctiformis</name>
    <dbReference type="NCBI Taxonomy" id="3004097"/>
    <lineage>
        <taxon>Bacteria</taxon>
        <taxon>Pseudomonadati</taxon>
        <taxon>Bacteroidota</taxon>
        <taxon>Sphingobacteriia</taxon>
        <taxon>Sphingobacteriales</taxon>
        <taxon>Sphingobacteriaceae</taxon>
        <taxon>Pedobacter</taxon>
    </lineage>
</organism>
<dbReference type="SUPFAM" id="SSF49464">
    <property type="entry name" value="Carboxypeptidase regulatory domain-like"/>
    <property type="match status" value="1"/>
</dbReference>
<keyword evidence="1" id="KW-0998">Cell outer membrane</keyword>
<sequence>MYTILFNALSKRQQYIQIILSVIFLLLVFNASAQVKPPFTIKGKVTDLDGKRISVSVRSAKSGMAGTDEDGNFTLQIKRLPDTLWFSAIGYVSIFKSVLRNDFINVRMTPKIEQLEEVLVQTGYQSLKPNEINGTVSVINEQALNSRAGTNILDRLAGQSSGLLFNVGKSNGNPQSNLNISIRGLGTINGPLDPLIVLDGYIYEGDINNINPNDIDNVSILKDAAAASIWGARAGNGVMVISTKKGKLNQPLQIGFNASAMVQAKPDLFAIREMSASDYIEVERKLFNSGYFDNQIAQSPFQALTPAVEILFAQRSAKISAAQASTMLADLAKNNTQQSYSDHFYTQAITQQYGLNIKGGGNKNTYFLSAAYDKQKGETYTTADKLNIRLSNDFKLLDKLTLATNVYFTSLKTNSGRPVYKTIGIGNRFPVYLSFLDADGNAIEVARKYRSNYIDTAGNGKLLNWKYYPAEDYKHSTVAKLQQELFASAALKYQLLSYLSLNLSYQYQKQNTNSKAFSDPESYAARDLINTYSQLNRSTGVVKYIVPPGGIQDEDITDIASQTGRFQLNLNKNIGVHVINAIAGVEARNVETNASGVTRYGYREDPLYFSLIDPVTSYPEFLGGDYSQISTDGTLLATHYRFVSLYANAAYSYRGKYSISGSIRRDGSNIFGANTNDKWKPLWSAGIGWSLSNESFYNVEWLPFLKLSATFGYSGNVDLTKTASAVASYLTYPVTGLPFTRVSNINNPNLKWEQLSQFNLKVDFASPKERLTGSVAWYLKKGSDLYGEAPYDYTTWGARGVLVRNIADMKGYGVDAELHSQNVATGTFKWNTDLYLSYNASKTVKYYREQGSDLSALLSSGSSITPVVGKPLYAIARYKWAGLDASGNPQGYLNGKVSTNYSAMQIEAFTTGNNLEYLGAASPTVFGSFINTFKYKAFSISLNFSYRLGYYLSKSSINYGNLVTFGQGHGDYEKRWQKSGDEILTNVPAFVYPVNQPRDAFYLASTINAIKGDNIRLDYINLSYKFNTASWHFPFRNLEAYAIVQNCALVWKASKENVDPDYADVIPPARQFSFGLRGNF</sequence>
<dbReference type="NCBIfam" id="TIGR04056">
    <property type="entry name" value="OMP_RagA_SusC"/>
    <property type="match status" value="1"/>
</dbReference>
<evidence type="ECO:0000259" key="2">
    <source>
        <dbReference type="Pfam" id="PF07715"/>
    </source>
</evidence>
<dbReference type="Pfam" id="PF07715">
    <property type="entry name" value="Plug"/>
    <property type="match status" value="1"/>
</dbReference>
<evidence type="ECO:0000256" key="1">
    <source>
        <dbReference type="PROSITE-ProRule" id="PRU01360"/>
    </source>
</evidence>
<dbReference type="NCBIfam" id="TIGR04057">
    <property type="entry name" value="SusC_RagA_signa"/>
    <property type="match status" value="1"/>
</dbReference>
<dbReference type="Gene3D" id="2.170.130.10">
    <property type="entry name" value="TonB-dependent receptor, plug domain"/>
    <property type="match status" value="1"/>
</dbReference>
<comment type="subcellular location">
    <subcellularLocation>
        <location evidence="1">Cell outer membrane</location>
        <topology evidence="1">Multi-pass membrane protein</topology>
    </subcellularLocation>
</comment>
<comment type="caution">
    <text evidence="3">The sequence shown here is derived from an EMBL/GenBank/DDBJ whole genome shotgun (WGS) entry which is preliminary data.</text>
</comment>
<dbReference type="InterPro" id="IPR023997">
    <property type="entry name" value="TonB-dep_OMP_SusC/RagA_CS"/>
</dbReference>
<reference evidence="3" key="1">
    <citation type="submission" date="2022-12" db="EMBL/GenBank/DDBJ databases">
        <title>Genome sequence of HCMS5-2.</title>
        <authorList>
            <person name="Woo H."/>
        </authorList>
    </citation>
    <scope>NUCLEOTIDE SEQUENCE</scope>
    <source>
        <strain evidence="3">HCMS5-2</strain>
    </source>
</reference>
<evidence type="ECO:0000313" key="4">
    <source>
        <dbReference type="Proteomes" id="UP001144347"/>
    </source>
</evidence>
<dbReference type="SUPFAM" id="SSF56935">
    <property type="entry name" value="Porins"/>
    <property type="match status" value="1"/>
</dbReference>
<evidence type="ECO:0000313" key="3">
    <source>
        <dbReference type="EMBL" id="MCZ4243539.1"/>
    </source>
</evidence>
<keyword evidence="1" id="KW-0812">Transmembrane</keyword>
<gene>
    <name evidence="3" type="ORF">O0955_05920</name>
</gene>